<protein>
    <submittedName>
        <fullName evidence="1">Uncharacterized protein</fullName>
    </submittedName>
</protein>
<sequence length="62" mass="6832">MQYRRMMCNISLCRDRNSGSVSAEPVDRSPVTNHTPSKFDRAHIATGLVAAAKLCYFSELGA</sequence>
<evidence type="ECO:0000313" key="2">
    <source>
        <dbReference type="Proteomes" id="UP001305414"/>
    </source>
</evidence>
<reference evidence="1 2" key="1">
    <citation type="submission" date="2023-10" db="EMBL/GenBank/DDBJ databases">
        <title>Draft genome sequence of Xylaria bambusicola isolate GMP-LS, the root and basal stem rot pathogen of sugarcane in Indonesia.</title>
        <authorList>
            <person name="Selvaraj P."/>
            <person name="Muralishankar V."/>
            <person name="Muruganantham S."/>
            <person name="Sp S."/>
            <person name="Haryani S."/>
            <person name="Lau K.J.X."/>
            <person name="Naqvi N.I."/>
        </authorList>
    </citation>
    <scope>NUCLEOTIDE SEQUENCE [LARGE SCALE GENOMIC DNA]</scope>
    <source>
        <strain evidence="1">GMP-LS</strain>
    </source>
</reference>
<dbReference type="AlphaFoldDB" id="A0AAN7UWC9"/>
<keyword evidence="2" id="KW-1185">Reference proteome</keyword>
<accession>A0AAN7UWC9</accession>
<proteinExistence type="predicted"/>
<organism evidence="1 2">
    <name type="scientific">Xylaria bambusicola</name>
    <dbReference type="NCBI Taxonomy" id="326684"/>
    <lineage>
        <taxon>Eukaryota</taxon>
        <taxon>Fungi</taxon>
        <taxon>Dikarya</taxon>
        <taxon>Ascomycota</taxon>
        <taxon>Pezizomycotina</taxon>
        <taxon>Sordariomycetes</taxon>
        <taxon>Xylariomycetidae</taxon>
        <taxon>Xylariales</taxon>
        <taxon>Xylariaceae</taxon>
        <taxon>Xylaria</taxon>
    </lineage>
</organism>
<name>A0AAN7UWC9_9PEZI</name>
<comment type="caution">
    <text evidence="1">The sequence shown here is derived from an EMBL/GenBank/DDBJ whole genome shotgun (WGS) entry which is preliminary data.</text>
</comment>
<dbReference type="EMBL" id="JAWHQM010000038">
    <property type="protein sequence ID" value="KAK5634156.1"/>
    <property type="molecule type" value="Genomic_DNA"/>
</dbReference>
<gene>
    <name evidence="1" type="ORF">RRF57_009870</name>
</gene>
<dbReference type="Proteomes" id="UP001305414">
    <property type="component" value="Unassembled WGS sequence"/>
</dbReference>
<evidence type="ECO:0000313" key="1">
    <source>
        <dbReference type="EMBL" id="KAK5634156.1"/>
    </source>
</evidence>